<evidence type="ECO:0000256" key="3">
    <source>
        <dbReference type="ARBA" id="ARBA00022884"/>
    </source>
</evidence>
<dbReference type="EMBL" id="NJEU01000148">
    <property type="protein sequence ID" value="PHH80701.1"/>
    <property type="molecule type" value="Genomic_DNA"/>
</dbReference>
<dbReference type="GO" id="GO:0000049">
    <property type="term" value="F:tRNA binding"/>
    <property type="evidence" value="ECO:0007669"/>
    <property type="project" value="UniProtKB-KW"/>
</dbReference>
<proteinExistence type="predicted"/>
<comment type="caution">
    <text evidence="4">The sequence shown here is derived from an EMBL/GenBank/DDBJ whole genome shotgun (WGS) entry which is preliminary data.</text>
</comment>
<keyword evidence="3" id="KW-0694">RNA-binding</keyword>
<evidence type="ECO:0000256" key="2">
    <source>
        <dbReference type="ARBA" id="ARBA00022801"/>
    </source>
</evidence>
<evidence type="ECO:0008006" key="6">
    <source>
        <dbReference type="Google" id="ProtNLM"/>
    </source>
</evidence>
<keyword evidence="1" id="KW-0820">tRNA-binding</keyword>
<dbReference type="Gene3D" id="3.40.50.1470">
    <property type="entry name" value="Peptidyl-tRNA hydrolase"/>
    <property type="match status" value="1"/>
</dbReference>
<evidence type="ECO:0000313" key="5">
    <source>
        <dbReference type="Proteomes" id="UP000224854"/>
    </source>
</evidence>
<dbReference type="PANTHER" id="PTHR17224:SF1">
    <property type="entry name" value="PEPTIDYL-TRNA HYDROLASE"/>
    <property type="match status" value="1"/>
</dbReference>
<keyword evidence="2" id="KW-0378">Hydrolase</keyword>
<organism evidence="4 5">
    <name type="scientific">Ophiocordyceps australis</name>
    <dbReference type="NCBI Taxonomy" id="1399860"/>
    <lineage>
        <taxon>Eukaryota</taxon>
        <taxon>Fungi</taxon>
        <taxon>Dikarya</taxon>
        <taxon>Ascomycota</taxon>
        <taxon>Pezizomycotina</taxon>
        <taxon>Sordariomycetes</taxon>
        <taxon>Hypocreomycetidae</taxon>
        <taxon>Hypocreales</taxon>
        <taxon>Ophiocordycipitaceae</taxon>
        <taxon>Ophiocordyceps</taxon>
    </lineage>
</organism>
<dbReference type="OrthoDB" id="1711136at2759"/>
<name>A0A2C5ZN26_9HYPO</name>
<dbReference type="Proteomes" id="UP000224854">
    <property type="component" value="Unassembled WGS sequence"/>
</dbReference>
<dbReference type="SUPFAM" id="SSF53178">
    <property type="entry name" value="Peptidyl-tRNA hydrolase-like"/>
    <property type="match status" value="1"/>
</dbReference>
<accession>A0A2C5ZN26</accession>
<evidence type="ECO:0000313" key="4">
    <source>
        <dbReference type="EMBL" id="PHH80701.1"/>
    </source>
</evidence>
<dbReference type="PANTHER" id="PTHR17224">
    <property type="entry name" value="PEPTIDYL-TRNA HYDROLASE"/>
    <property type="match status" value="1"/>
</dbReference>
<reference evidence="4 5" key="1">
    <citation type="submission" date="2017-06" db="EMBL/GenBank/DDBJ databases">
        <title>Ant-infecting Ophiocordyceps genomes reveal a high diversity of potential behavioral manipulation genes and a possible major role for enterotoxins.</title>
        <authorList>
            <person name="De Bekker C."/>
            <person name="Evans H.C."/>
            <person name="Brachmann A."/>
            <person name="Hughes D.P."/>
        </authorList>
    </citation>
    <scope>NUCLEOTIDE SEQUENCE [LARGE SCALE GENOMIC DNA]</scope>
    <source>
        <strain evidence="4 5">1348a</strain>
    </source>
</reference>
<sequence>MINHHFLIVSIGNPTARFQCLHSAGHFVNQGLQRYLQLPPFEPTTFVTPGNLVTRSLKYTMVQSPTLMNVSGPFVLRALRRERDTYDGSDITLVLLHDELEQDFGVVKARPWSGSARGNRGVQSCLKAIQESKFPPSSLARIAIGIGRPPERDVDTVRDYVIQRINPEKVKALRDLAVQVSGLLRGLETEWIARKKPE</sequence>
<evidence type="ECO:0000256" key="1">
    <source>
        <dbReference type="ARBA" id="ARBA00022555"/>
    </source>
</evidence>
<dbReference type="InterPro" id="IPR001328">
    <property type="entry name" value="Pept_tRNA_hydro"/>
</dbReference>
<protein>
    <recommendedName>
        <fullName evidence="6">Peptidyl-tRNA hydrolase</fullName>
    </recommendedName>
</protein>
<keyword evidence="5" id="KW-1185">Reference proteome</keyword>
<dbReference type="AlphaFoldDB" id="A0A2C5ZN26"/>
<dbReference type="InterPro" id="IPR036416">
    <property type="entry name" value="Pept_tRNA_hydro_sf"/>
</dbReference>
<dbReference type="GO" id="GO:0004045">
    <property type="term" value="F:peptidyl-tRNA hydrolase activity"/>
    <property type="evidence" value="ECO:0007669"/>
    <property type="project" value="InterPro"/>
</dbReference>
<dbReference type="Pfam" id="PF01195">
    <property type="entry name" value="Pept_tRNA_hydro"/>
    <property type="match status" value="1"/>
</dbReference>
<gene>
    <name evidence="4" type="ORF">CDD82_1556</name>
</gene>